<keyword evidence="1" id="KW-1133">Transmembrane helix</keyword>
<evidence type="ECO:0000313" key="4">
    <source>
        <dbReference type="Proteomes" id="UP000051906"/>
    </source>
</evidence>
<protein>
    <submittedName>
        <fullName evidence="3">Glycerophosphoryl diester phosphodiesterase</fullName>
    </submittedName>
</protein>
<feature type="transmembrane region" description="Helical" evidence="1">
    <location>
        <begin position="89"/>
        <end position="108"/>
    </location>
</feature>
<dbReference type="RefSeq" id="WP_057878618.1">
    <property type="nucleotide sequence ID" value="NZ_JQCA01000072.1"/>
</dbReference>
<feature type="transmembrane region" description="Helical" evidence="1">
    <location>
        <begin position="174"/>
        <end position="197"/>
    </location>
</feature>
<feature type="transmembrane region" description="Helical" evidence="1">
    <location>
        <begin position="204"/>
        <end position="232"/>
    </location>
</feature>
<evidence type="ECO:0000256" key="1">
    <source>
        <dbReference type="SAM" id="Phobius"/>
    </source>
</evidence>
<dbReference type="Pfam" id="PF03009">
    <property type="entry name" value="GDPD"/>
    <property type="match status" value="1"/>
</dbReference>
<feature type="transmembrane region" description="Helical" evidence="1">
    <location>
        <begin position="21"/>
        <end position="38"/>
    </location>
</feature>
<keyword evidence="1" id="KW-0812">Transmembrane</keyword>
<dbReference type="PROSITE" id="PS51704">
    <property type="entry name" value="GP_PDE"/>
    <property type="match status" value="1"/>
</dbReference>
<dbReference type="CDD" id="cd08579">
    <property type="entry name" value="GDPD_memb_like"/>
    <property type="match status" value="1"/>
</dbReference>
<comment type="caution">
    <text evidence="3">The sequence shown here is derived from an EMBL/GenBank/DDBJ whole genome shotgun (WGS) entry which is preliminary data.</text>
</comment>
<dbReference type="GO" id="GO:0008081">
    <property type="term" value="F:phosphoric diester hydrolase activity"/>
    <property type="evidence" value="ECO:0007669"/>
    <property type="project" value="InterPro"/>
</dbReference>
<gene>
    <name evidence="3" type="ORF">IV54_GL000014</name>
</gene>
<dbReference type="STRING" id="616990.IV54_GL000014"/>
<feature type="transmembrane region" description="Helical" evidence="1">
    <location>
        <begin position="252"/>
        <end position="272"/>
    </location>
</feature>
<organism evidence="3 4">
    <name type="scientific">Levilactobacillus paucivorans</name>
    <dbReference type="NCBI Taxonomy" id="616990"/>
    <lineage>
        <taxon>Bacteria</taxon>
        <taxon>Bacillati</taxon>
        <taxon>Bacillota</taxon>
        <taxon>Bacilli</taxon>
        <taxon>Lactobacillales</taxon>
        <taxon>Lactobacillaceae</taxon>
        <taxon>Levilactobacillus</taxon>
    </lineage>
</organism>
<feature type="transmembrane region" description="Helical" evidence="1">
    <location>
        <begin position="44"/>
        <end position="68"/>
    </location>
</feature>
<feature type="transmembrane region" description="Helical" evidence="1">
    <location>
        <begin position="135"/>
        <end position="154"/>
    </location>
</feature>
<dbReference type="InterPro" id="IPR030395">
    <property type="entry name" value="GP_PDE_dom"/>
</dbReference>
<keyword evidence="4" id="KW-1185">Reference proteome</keyword>
<dbReference type="GO" id="GO:0006629">
    <property type="term" value="P:lipid metabolic process"/>
    <property type="evidence" value="ECO:0007669"/>
    <property type="project" value="InterPro"/>
</dbReference>
<dbReference type="PANTHER" id="PTHR46211">
    <property type="entry name" value="GLYCEROPHOSPHORYL DIESTER PHOSPHODIESTERASE"/>
    <property type="match status" value="1"/>
</dbReference>
<dbReference type="Proteomes" id="UP000051906">
    <property type="component" value="Unassembled WGS sequence"/>
</dbReference>
<proteinExistence type="predicted"/>
<feature type="domain" description="GP-PDE" evidence="2">
    <location>
        <begin position="279"/>
        <end position="508"/>
    </location>
</feature>
<dbReference type="PANTHER" id="PTHR46211:SF8">
    <property type="entry name" value="PHOSPHODIESTERASE"/>
    <property type="match status" value="1"/>
</dbReference>
<dbReference type="InterPro" id="IPR017946">
    <property type="entry name" value="PLC-like_Pdiesterase_TIM-brl"/>
</dbReference>
<accession>A0A0R2LWD4</accession>
<dbReference type="Gene3D" id="3.20.20.190">
    <property type="entry name" value="Phosphatidylinositol (PI) phosphodiesterase"/>
    <property type="match status" value="1"/>
</dbReference>
<dbReference type="AlphaFoldDB" id="A0A0R2LWD4"/>
<evidence type="ECO:0000313" key="3">
    <source>
        <dbReference type="EMBL" id="KRO03565.1"/>
    </source>
</evidence>
<evidence type="ECO:0000259" key="2">
    <source>
        <dbReference type="PROSITE" id="PS51704"/>
    </source>
</evidence>
<reference evidence="3 4" key="1">
    <citation type="journal article" date="2015" name="Genome Announc.">
        <title>Expanding the biotechnology potential of lactobacilli through comparative genomics of 213 strains and associated genera.</title>
        <authorList>
            <person name="Sun Z."/>
            <person name="Harris H.M."/>
            <person name="McCann A."/>
            <person name="Guo C."/>
            <person name="Argimon S."/>
            <person name="Zhang W."/>
            <person name="Yang X."/>
            <person name="Jeffery I.B."/>
            <person name="Cooney J.C."/>
            <person name="Kagawa T.F."/>
            <person name="Liu W."/>
            <person name="Song Y."/>
            <person name="Salvetti E."/>
            <person name="Wrobel A."/>
            <person name="Rasinkangas P."/>
            <person name="Parkhill J."/>
            <person name="Rea M.C."/>
            <person name="O'Sullivan O."/>
            <person name="Ritari J."/>
            <person name="Douillard F.P."/>
            <person name="Paul Ross R."/>
            <person name="Yang R."/>
            <person name="Briner A.E."/>
            <person name="Felis G.E."/>
            <person name="de Vos W.M."/>
            <person name="Barrangou R."/>
            <person name="Klaenhammer T.R."/>
            <person name="Caufield P.W."/>
            <person name="Cui Y."/>
            <person name="Zhang H."/>
            <person name="O'Toole P.W."/>
        </authorList>
    </citation>
    <scope>NUCLEOTIDE SEQUENCE [LARGE SCALE GENOMIC DNA]</scope>
    <source>
        <strain evidence="3 4">DSM 22467</strain>
    </source>
</reference>
<keyword evidence="1" id="KW-0472">Membrane</keyword>
<dbReference type="SUPFAM" id="SSF51695">
    <property type="entry name" value="PLC-like phosphodiesterases"/>
    <property type="match status" value="1"/>
</dbReference>
<dbReference type="EMBL" id="JQCA01000072">
    <property type="protein sequence ID" value="KRO03565.1"/>
    <property type="molecule type" value="Genomic_DNA"/>
</dbReference>
<name>A0A0R2LWD4_9LACO</name>
<sequence>MQRYRHQLNRVWRLSLTQPRLLMGWGGLISLLLGVRWLSQRSGWSVSLVLTIAGLCVVTAAQLTQVAVAVAGKPTTGSEIWHRVWQRKWAWTLVLLIAVILALPFGLWGLGSRFWARLVLPASLINFVTLHRRPVLMVVGGLYLLLAGIFWLWGPRWWFRRESLTGGSVRQIGGALGIWAGLTVAWLAGSEGLVAVLHVATDRLLLLVAVFIVLLGFCLVTILGLTTVVWAWCGQPRQLLVRLETRGLPGTLALSLVSLVMMGMVTSQTVFAQPAWGPTTLISHRGVDHGRGIQNTVGALRQVTTHHPDYVEMDLHETHDRQWVVLHDENLKTLAGRNVTPHDLTLQQLQRLTLHENGQQARLSSWPAYLRVAEARHQRLMVEIKTTPHDSPGAIRRFAATYGDRLQRDGSVVHSLDYRVVRQLRRLQPHLKVGVILPFNWVNPRSLPADFYSFQRLSASQQFIAAAHQQGAPAYLWTPDTPATMTRMWALGADGQITNELSRLREVTRQSAAATRWAVLQNFVLSYA</sequence>
<dbReference type="PATRIC" id="fig|616990.3.peg.17"/>